<gene>
    <name evidence="1" type="ORF">GGR27_003132</name>
</gene>
<organism evidence="1 2">
    <name type="scientific">Neolewinella antarctica</name>
    <dbReference type="NCBI Taxonomy" id="442734"/>
    <lineage>
        <taxon>Bacteria</taxon>
        <taxon>Pseudomonadati</taxon>
        <taxon>Bacteroidota</taxon>
        <taxon>Saprospiria</taxon>
        <taxon>Saprospirales</taxon>
        <taxon>Lewinellaceae</taxon>
        <taxon>Neolewinella</taxon>
    </lineage>
</organism>
<comment type="caution">
    <text evidence="1">The sequence shown here is derived from an EMBL/GenBank/DDBJ whole genome shotgun (WGS) entry which is preliminary data.</text>
</comment>
<accession>A0ABX0XEA3</accession>
<dbReference type="Proteomes" id="UP000770785">
    <property type="component" value="Unassembled WGS sequence"/>
</dbReference>
<dbReference type="InterPro" id="IPR036388">
    <property type="entry name" value="WH-like_DNA-bd_sf"/>
</dbReference>
<dbReference type="Pfam" id="PF04255">
    <property type="entry name" value="DUF433"/>
    <property type="match status" value="1"/>
</dbReference>
<name>A0ABX0XEA3_9BACT</name>
<dbReference type="InterPro" id="IPR009057">
    <property type="entry name" value="Homeodomain-like_sf"/>
</dbReference>
<protein>
    <submittedName>
        <fullName evidence="1">Uncharacterized protein (DUF433 family)</fullName>
    </submittedName>
</protein>
<dbReference type="PANTHER" id="PTHR34849:SF4">
    <property type="entry name" value="SLR1209 PROTEIN"/>
    <property type="match status" value="1"/>
</dbReference>
<sequence>MTAFIDDTLKKARSHSRAEQMELIAALQKMLMPENSRLVFPGVFETPNIAGGRPCLGATRIPVFRVVKFLLDGVSEAEILEIFSSLTMIDIGVAQRYYQGREQELEAAILEEE</sequence>
<evidence type="ECO:0000313" key="2">
    <source>
        <dbReference type="Proteomes" id="UP000770785"/>
    </source>
</evidence>
<proteinExistence type="predicted"/>
<dbReference type="EMBL" id="JAATJH010000005">
    <property type="protein sequence ID" value="NJC27615.1"/>
    <property type="molecule type" value="Genomic_DNA"/>
</dbReference>
<dbReference type="Gene3D" id="1.10.10.10">
    <property type="entry name" value="Winged helix-like DNA-binding domain superfamily/Winged helix DNA-binding domain"/>
    <property type="match status" value="1"/>
</dbReference>
<reference evidence="1 2" key="1">
    <citation type="submission" date="2020-03" db="EMBL/GenBank/DDBJ databases">
        <title>Genomic Encyclopedia of Type Strains, Phase IV (KMG-IV): sequencing the most valuable type-strain genomes for metagenomic binning, comparative biology and taxonomic classification.</title>
        <authorList>
            <person name="Goeker M."/>
        </authorList>
    </citation>
    <scope>NUCLEOTIDE SEQUENCE [LARGE SCALE GENOMIC DNA]</scope>
    <source>
        <strain evidence="1 2">DSM 105096</strain>
    </source>
</reference>
<dbReference type="InterPro" id="IPR007367">
    <property type="entry name" value="DUF433"/>
</dbReference>
<dbReference type="RefSeq" id="WP_168038870.1">
    <property type="nucleotide sequence ID" value="NZ_JAATJH010000005.1"/>
</dbReference>
<evidence type="ECO:0000313" key="1">
    <source>
        <dbReference type="EMBL" id="NJC27615.1"/>
    </source>
</evidence>
<dbReference type="SUPFAM" id="SSF46689">
    <property type="entry name" value="Homeodomain-like"/>
    <property type="match status" value="1"/>
</dbReference>
<dbReference type="PANTHER" id="PTHR34849">
    <property type="entry name" value="SSL5025 PROTEIN"/>
    <property type="match status" value="1"/>
</dbReference>
<keyword evidence="2" id="KW-1185">Reference proteome</keyword>